<reference evidence="9 10" key="1">
    <citation type="submission" date="2019-03" db="EMBL/GenBank/DDBJ databases">
        <title>Genomic Encyclopedia of Type Strains, Phase IV (KMG-IV): sequencing the most valuable type-strain genomes for metagenomic binning, comparative biology and taxonomic classification.</title>
        <authorList>
            <person name="Goeker M."/>
        </authorList>
    </citation>
    <scope>NUCLEOTIDE SEQUENCE [LARGE SCALE GENOMIC DNA]</scope>
    <source>
        <strain evidence="9 10">DSM 203</strain>
    </source>
</reference>
<accession>A0A4R4AB57</accession>
<dbReference type="InterPro" id="IPR014710">
    <property type="entry name" value="RmlC-like_jellyroll"/>
</dbReference>
<dbReference type="GO" id="GO:0019305">
    <property type="term" value="P:dTDP-rhamnose biosynthetic process"/>
    <property type="evidence" value="ECO:0007669"/>
    <property type="project" value="TreeGrafter"/>
</dbReference>
<dbReference type="InterPro" id="IPR011051">
    <property type="entry name" value="RmlC_Cupin_sf"/>
</dbReference>
<dbReference type="EMBL" id="SMDC01000004">
    <property type="protein sequence ID" value="TCW36228.1"/>
    <property type="molecule type" value="Genomic_DNA"/>
</dbReference>
<dbReference type="SUPFAM" id="SSF51182">
    <property type="entry name" value="RmlC-like cupins"/>
    <property type="match status" value="1"/>
</dbReference>
<protein>
    <recommendedName>
        <fullName evidence="4">dTDP-4-dehydrorhamnose 3,5-epimerase</fullName>
        <ecNumber evidence="3">5.1.3.13</ecNumber>
    </recommendedName>
    <alternativeName>
        <fullName evidence="6">Thymidine diphospho-4-keto-rhamnose 3,5-epimerase</fullName>
    </alternativeName>
    <alternativeName>
        <fullName evidence="5">dTDP-4-keto-6-deoxyglucose 3,5-epimerase</fullName>
    </alternativeName>
    <alternativeName>
        <fullName evidence="7">dTDP-6-deoxy-D-xylo-4-hexulose 3,5-epimerase</fullName>
    </alternativeName>
</protein>
<evidence type="ECO:0000256" key="3">
    <source>
        <dbReference type="ARBA" id="ARBA00012098"/>
    </source>
</evidence>
<evidence type="ECO:0000256" key="2">
    <source>
        <dbReference type="ARBA" id="ARBA00001997"/>
    </source>
</evidence>
<dbReference type="RefSeq" id="WP_132229230.1">
    <property type="nucleotide sequence ID" value="NZ_NRRH01000019.1"/>
</dbReference>
<evidence type="ECO:0000256" key="1">
    <source>
        <dbReference type="ARBA" id="ARBA00001298"/>
    </source>
</evidence>
<evidence type="ECO:0000256" key="6">
    <source>
        <dbReference type="ARBA" id="ARBA00031424"/>
    </source>
</evidence>
<sequence>MSARLVRHPTAIAGVEVIARTPLADARGVFERLYCAMDLAALGGGRPIVQINRSLTRARGTVRGLHYQRPPHAETKFVTCLRGAVWDLALDLRAGSPTFLQWHAERLEAERPTTLVIPEGCAHGFQTLTDDCELLYLHTAPHVPEAEGGVRVDDPRLAIPWPLPLGERSARDRALALLDDEFRGIAP</sequence>
<evidence type="ECO:0000313" key="10">
    <source>
        <dbReference type="Proteomes" id="UP000295247"/>
    </source>
</evidence>
<name>A0A4R4AB57_MARGR</name>
<evidence type="ECO:0000256" key="5">
    <source>
        <dbReference type="ARBA" id="ARBA00029758"/>
    </source>
</evidence>
<dbReference type="GO" id="GO:0005829">
    <property type="term" value="C:cytosol"/>
    <property type="evidence" value="ECO:0007669"/>
    <property type="project" value="TreeGrafter"/>
</dbReference>
<dbReference type="CDD" id="cd00438">
    <property type="entry name" value="cupin_RmlC"/>
    <property type="match status" value="1"/>
</dbReference>
<gene>
    <name evidence="9" type="ORF">EDC29_10411</name>
</gene>
<dbReference type="Gene3D" id="2.60.120.10">
    <property type="entry name" value="Jelly Rolls"/>
    <property type="match status" value="1"/>
</dbReference>
<feature type="active site" description="Proton donor" evidence="8">
    <location>
        <position position="136"/>
    </location>
</feature>
<dbReference type="Proteomes" id="UP000295247">
    <property type="component" value="Unassembled WGS sequence"/>
</dbReference>
<dbReference type="EC" id="5.1.3.13" evidence="3"/>
<proteinExistence type="predicted"/>
<dbReference type="GO" id="GO:0000271">
    <property type="term" value="P:polysaccharide biosynthetic process"/>
    <property type="evidence" value="ECO:0007669"/>
    <property type="project" value="TreeGrafter"/>
</dbReference>
<comment type="catalytic activity">
    <reaction evidence="1">
        <text>dTDP-4-dehydro-6-deoxy-alpha-D-glucose = dTDP-4-dehydro-beta-L-rhamnose</text>
        <dbReference type="Rhea" id="RHEA:16969"/>
        <dbReference type="ChEBI" id="CHEBI:57649"/>
        <dbReference type="ChEBI" id="CHEBI:62830"/>
        <dbReference type="EC" id="5.1.3.13"/>
    </reaction>
</comment>
<evidence type="ECO:0000256" key="8">
    <source>
        <dbReference type="PIRSR" id="PIRSR600888-1"/>
    </source>
</evidence>
<feature type="active site" description="Proton acceptor" evidence="8">
    <location>
        <position position="66"/>
    </location>
</feature>
<dbReference type="PANTHER" id="PTHR21047">
    <property type="entry name" value="DTDP-6-DEOXY-D-GLUCOSE-3,5 EPIMERASE"/>
    <property type="match status" value="1"/>
</dbReference>
<dbReference type="GO" id="GO:0008830">
    <property type="term" value="F:dTDP-4-dehydrorhamnose 3,5-epimerase activity"/>
    <property type="evidence" value="ECO:0007669"/>
    <property type="project" value="UniProtKB-EC"/>
</dbReference>
<comment type="function">
    <text evidence="2">Catalyzes the epimerization of the C3' and C5'positions of dTDP-6-deoxy-D-xylo-4-hexulose, forming dTDP-6-deoxy-L-lyxo-4-hexulose.</text>
</comment>
<organism evidence="9 10">
    <name type="scientific">Marichromatium gracile</name>
    <name type="common">Chromatium gracile</name>
    <dbReference type="NCBI Taxonomy" id="1048"/>
    <lineage>
        <taxon>Bacteria</taxon>
        <taxon>Pseudomonadati</taxon>
        <taxon>Pseudomonadota</taxon>
        <taxon>Gammaproteobacteria</taxon>
        <taxon>Chromatiales</taxon>
        <taxon>Chromatiaceae</taxon>
        <taxon>Marichromatium</taxon>
    </lineage>
</organism>
<dbReference type="AlphaFoldDB" id="A0A4R4AB57"/>
<evidence type="ECO:0000256" key="7">
    <source>
        <dbReference type="ARBA" id="ARBA00033311"/>
    </source>
</evidence>
<comment type="caution">
    <text evidence="9">The sequence shown here is derived from an EMBL/GenBank/DDBJ whole genome shotgun (WGS) entry which is preliminary data.</text>
</comment>
<evidence type="ECO:0000256" key="4">
    <source>
        <dbReference type="ARBA" id="ARBA00019595"/>
    </source>
</evidence>
<dbReference type="PANTHER" id="PTHR21047:SF2">
    <property type="entry name" value="THYMIDINE DIPHOSPHO-4-KETO-RHAMNOSE 3,5-EPIMERASE"/>
    <property type="match status" value="1"/>
</dbReference>
<dbReference type="Pfam" id="PF00908">
    <property type="entry name" value="dTDP_sugar_isom"/>
    <property type="match status" value="1"/>
</dbReference>
<dbReference type="InterPro" id="IPR000888">
    <property type="entry name" value="RmlC-like"/>
</dbReference>
<evidence type="ECO:0000313" key="9">
    <source>
        <dbReference type="EMBL" id="TCW36228.1"/>
    </source>
</evidence>